<proteinExistence type="predicted"/>
<dbReference type="EMBL" id="JATM01000001">
    <property type="protein sequence ID" value="OOL19666.1"/>
    <property type="molecule type" value="Genomic_DNA"/>
</dbReference>
<accession>A0A1S8GRI1</accession>
<organism evidence="1 2">
    <name type="scientific">Bombella intestini</name>
    <dbReference type="NCBI Taxonomy" id="1539051"/>
    <lineage>
        <taxon>Bacteria</taxon>
        <taxon>Pseudomonadati</taxon>
        <taxon>Pseudomonadota</taxon>
        <taxon>Alphaproteobacteria</taxon>
        <taxon>Acetobacterales</taxon>
        <taxon>Acetobacteraceae</taxon>
        <taxon>Bombella</taxon>
    </lineage>
</organism>
<dbReference type="InterPro" id="IPR011122">
    <property type="entry name" value="WavE"/>
</dbReference>
<name>A0A1S8GRI1_9PROT</name>
<gene>
    <name evidence="1" type="ORF">AL01_01485</name>
</gene>
<protein>
    <recommendedName>
        <fullName evidence="3">WavE lipopolysaccharide synthesis</fullName>
    </recommendedName>
</protein>
<dbReference type="OrthoDB" id="6716726at2"/>
<dbReference type="AlphaFoldDB" id="A0A1S8GRI1"/>
<evidence type="ECO:0000313" key="1">
    <source>
        <dbReference type="EMBL" id="OOL19666.1"/>
    </source>
</evidence>
<comment type="caution">
    <text evidence="1">The sequence shown here is derived from an EMBL/GenBank/DDBJ whole genome shotgun (WGS) entry which is preliminary data.</text>
</comment>
<dbReference type="Proteomes" id="UP000200980">
    <property type="component" value="Unassembled WGS sequence"/>
</dbReference>
<dbReference type="RefSeq" id="WP_077395491.1">
    <property type="nucleotide sequence ID" value="NZ_JATM01000001.1"/>
</dbReference>
<reference evidence="1 2" key="1">
    <citation type="journal article" date="2016" name="PLoS ONE">
        <title>Whole-Genome Sequence Analysis of Bombella intestini LMG 28161T, a Novel Acetic Acid Bacterium Isolated from the Crop of a Red-Tailed Bumble Bee, Bombus lapidarius.</title>
        <authorList>
            <person name="Li L."/>
            <person name="Illeghems K."/>
            <person name="Van Kerrebroeck S."/>
            <person name="Borremans W."/>
            <person name="Cleenwerck I."/>
            <person name="Smagghe G."/>
            <person name="De Vuyst L."/>
            <person name="Vandamme P."/>
        </authorList>
    </citation>
    <scope>NUCLEOTIDE SEQUENCE [LARGE SCALE GENOMIC DNA]</scope>
    <source>
        <strain evidence="1 2">R-52487</strain>
    </source>
</reference>
<dbReference type="Pfam" id="PF07507">
    <property type="entry name" value="WavE"/>
    <property type="match status" value="1"/>
</dbReference>
<keyword evidence="2" id="KW-1185">Reference proteome</keyword>
<sequence>MTIHHTAAFIRKNISIVVQGAVTRKNIFQVANHCAHWRNILPDAEIILSISTTDCLFFEGTSSSNQLIKRIINNPQDDYTILPAINTFNNACNYLLFNEKSTALPLPPIKDDTRNPNNINYLIESSYNGLSIASKTYTLRIRNDAIFLNSNFIDLYCNNHALPRKSETAFFQKRVLVPWIYTLNPYSDERLPLHISDWLNFGLTKDLKKIWDIPPYTFQDAVFFEKNKPRYANISERHFNLRLAVEQYIYIQYFQKIHPTLKVDYLNDLSSRELCMDIMLDNFYIFSHEEFDLRINKNYQKELTNPYKRSACLTEDAWRFMVLNRSIQYEEILQGDVDKNIRRISQNTFSFKEFTKNASPLHEDLTPIQKIIFFVYSQILSKKMRNKFLLYPQAFFRDSKSFFTQKIIGRIYIKQP</sequence>
<evidence type="ECO:0000313" key="2">
    <source>
        <dbReference type="Proteomes" id="UP000200980"/>
    </source>
</evidence>
<evidence type="ECO:0008006" key="3">
    <source>
        <dbReference type="Google" id="ProtNLM"/>
    </source>
</evidence>